<dbReference type="EMBL" id="VRMG01000005">
    <property type="protein sequence ID" value="TXN31381.1"/>
    <property type="molecule type" value="Genomic_DNA"/>
</dbReference>
<keyword evidence="2 4" id="KW-0808">Transferase</keyword>
<dbReference type="InterPro" id="IPR036129">
    <property type="entry name" value="Glycerate_kinase_sf"/>
</dbReference>
<protein>
    <submittedName>
        <fullName evidence="5">Glycerate kinase</fullName>
    </submittedName>
</protein>
<dbReference type="PANTHER" id="PTHR21599:SF0">
    <property type="entry name" value="GLYCERATE KINASE"/>
    <property type="match status" value="1"/>
</dbReference>
<evidence type="ECO:0000313" key="5">
    <source>
        <dbReference type="EMBL" id="TXN31381.1"/>
    </source>
</evidence>
<dbReference type="SUPFAM" id="SSF110738">
    <property type="entry name" value="Glycerate kinase I"/>
    <property type="match status" value="1"/>
</dbReference>
<organism evidence="5 6">
    <name type="scientific">Lacisediminihabitans profunda</name>
    <dbReference type="NCBI Taxonomy" id="2594790"/>
    <lineage>
        <taxon>Bacteria</taxon>
        <taxon>Bacillati</taxon>
        <taxon>Actinomycetota</taxon>
        <taxon>Actinomycetes</taxon>
        <taxon>Micrococcales</taxon>
        <taxon>Microbacteriaceae</taxon>
        <taxon>Lacisediminihabitans</taxon>
    </lineage>
</organism>
<dbReference type="RefSeq" id="WP_147782968.1">
    <property type="nucleotide sequence ID" value="NZ_VRMG01000005.1"/>
</dbReference>
<dbReference type="PIRSF" id="PIRSF006078">
    <property type="entry name" value="GlxK"/>
    <property type="match status" value="1"/>
</dbReference>
<evidence type="ECO:0000256" key="3">
    <source>
        <dbReference type="ARBA" id="ARBA00022777"/>
    </source>
</evidence>
<sequence>MADRLRVVIAPDSFKGSLGALEVATAIAEGWLSVRPTDAVSLIPQADGGEGTLDAIAAAVPGARRHDVGPVTGPDGRATPGVWLELPGEIAVVELAQMSGLPLMAELDPLGATTVGLGEVIRAALAAGASRLVIGLGGSASTDGAAGALAALGLRGDAPLGAGGGALAALRSLDRSALLAPPSGGVTLLTDVAAPLLGPTGAAAVFGPQKGAGPAEVALLDAALARFAGLLGADPSLPGTGAAGGAAYGFTAAWGAGIEAGADYLSALAGVPQAIAGADVLVTGEGRFDATSGTGKIVGMLIGLAGDRGVRVAVIAGQLAVPPRAADGSALWAAALADLAGSADAAMADPVRWLREAGAAAASARELVDNS</sequence>
<dbReference type="Proteomes" id="UP000321379">
    <property type="component" value="Unassembled WGS sequence"/>
</dbReference>
<dbReference type="AlphaFoldDB" id="A0A5C8US09"/>
<dbReference type="PANTHER" id="PTHR21599">
    <property type="entry name" value="GLYCERATE KINASE"/>
    <property type="match status" value="1"/>
</dbReference>
<dbReference type="InterPro" id="IPR018197">
    <property type="entry name" value="Glycerate_kinase_RE-like"/>
</dbReference>
<proteinExistence type="inferred from homology"/>
<comment type="caution">
    <text evidence="5">The sequence shown here is derived from an EMBL/GenBank/DDBJ whole genome shotgun (WGS) entry which is preliminary data.</text>
</comment>
<dbReference type="Gene3D" id="3.90.1510.10">
    <property type="entry name" value="Glycerate kinase, domain 2"/>
    <property type="match status" value="1"/>
</dbReference>
<dbReference type="GO" id="GO:0031388">
    <property type="term" value="P:organic acid phosphorylation"/>
    <property type="evidence" value="ECO:0007669"/>
    <property type="project" value="UniProtKB-UniRule"/>
</dbReference>
<evidence type="ECO:0000256" key="1">
    <source>
        <dbReference type="ARBA" id="ARBA00006284"/>
    </source>
</evidence>
<dbReference type="GO" id="GO:0008887">
    <property type="term" value="F:glycerate kinase activity"/>
    <property type="evidence" value="ECO:0007669"/>
    <property type="project" value="UniProtKB-UniRule"/>
</dbReference>
<accession>A0A5C8US09</accession>
<evidence type="ECO:0000256" key="4">
    <source>
        <dbReference type="PIRNR" id="PIRNR006078"/>
    </source>
</evidence>
<dbReference type="InterPro" id="IPR004381">
    <property type="entry name" value="Glycerate_kinase"/>
</dbReference>
<dbReference type="NCBIfam" id="TIGR00045">
    <property type="entry name" value="glycerate kinase"/>
    <property type="match status" value="1"/>
</dbReference>
<evidence type="ECO:0000313" key="6">
    <source>
        <dbReference type="Proteomes" id="UP000321379"/>
    </source>
</evidence>
<name>A0A5C8US09_9MICO</name>
<reference evidence="5 6" key="1">
    <citation type="submission" date="2019-08" db="EMBL/GenBank/DDBJ databases">
        <title>Bacterial whole genome sequence for Glaciihabitans sp. CHu50b-6-2.</title>
        <authorList>
            <person name="Jin L."/>
        </authorList>
    </citation>
    <scope>NUCLEOTIDE SEQUENCE [LARGE SCALE GENOMIC DNA]</scope>
    <source>
        <strain evidence="5 6">CHu50b-6-2</strain>
    </source>
</reference>
<comment type="similarity">
    <text evidence="1 4">Belongs to the glycerate kinase type-1 family.</text>
</comment>
<dbReference type="Pfam" id="PF02595">
    <property type="entry name" value="Gly_kinase"/>
    <property type="match status" value="1"/>
</dbReference>
<gene>
    <name evidence="5" type="ORF">FVP33_07430</name>
</gene>
<evidence type="ECO:0000256" key="2">
    <source>
        <dbReference type="ARBA" id="ARBA00022679"/>
    </source>
</evidence>
<keyword evidence="3 4" id="KW-0418">Kinase</keyword>
<dbReference type="Gene3D" id="3.40.50.10350">
    <property type="entry name" value="Glycerate kinase, domain 1"/>
    <property type="match status" value="1"/>
</dbReference>
<dbReference type="InterPro" id="IPR018193">
    <property type="entry name" value="Glyc_kinase_flavodox-like_fold"/>
</dbReference>
<keyword evidence="6" id="KW-1185">Reference proteome</keyword>